<feature type="compositionally biased region" description="Polar residues" evidence="1">
    <location>
        <begin position="1"/>
        <end position="10"/>
    </location>
</feature>
<feature type="region of interest" description="Disordered" evidence="1">
    <location>
        <begin position="1"/>
        <end position="89"/>
    </location>
</feature>
<gene>
    <name evidence="2" type="ORF">WA026_001331</name>
</gene>
<dbReference type="Proteomes" id="UP001431783">
    <property type="component" value="Unassembled WGS sequence"/>
</dbReference>
<dbReference type="AlphaFoldDB" id="A0AAW1UHM2"/>
<protein>
    <submittedName>
        <fullName evidence="2">Uncharacterized protein</fullName>
    </submittedName>
</protein>
<evidence type="ECO:0000313" key="3">
    <source>
        <dbReference type="Proteomes" id="UP001431783"/>
    </source>
</evidence>
<evidence type="ECO:0000256" key="1">
    <source>
        <dbReference type="SAM" id="MobiDB-lite"/>
    </source>
</evidence>
<organism evidence="2 3">
    <name type="scientific">Henosepilachna vigintioctopunctata</name>
    <dbReference type="NCBI Taxonomy" id="420089"/>
    <lineage>
        <taxon>Eukaryota</taxon>
        <taxon>Metazoa</taxon>
        <taxon>Ecdysozoa</taxon>
        <taxon>Arthropoda</taxon>
        <taxon>Hexapoda</taxon>
        <taxon>Insecta</taxon>
        <taxon>Pterygota</taxon>
        <taxon>Neoptera</taxon>
        <taxon>Endopterygota</taxon>
        <taxon>Coleoptera</taxon>
        <taxon>Polyphaga</taxon>
        <taxon>Cucujiformia</taxon>
        <taxon>Coccinelloidea</taxon>
        <taxon>Coccinellidae</taxon>
        <taxon>Epilachninae</taxon>
        <taxon>Epilachnini</taxon>
        <taxon>Henosepilachna</taxon>
    </lineage>
</organism>
<feature type="compositionally biased region" description="Polar residues" evidence="1">
    <location>
        <begin position="30"/>
        <end position="43"/>
    </location>
</feature>
<keyword evidence="3" id="KW-1185">Reference proteome</keyword>
<sequence>MEIVNRTQDPQDIHTPASFTSDREEISKLGSPSASSIRSLDNTLKNHEPKENIIIDKHPNNSDSSKSTEIRATVQSLPPLISLHKQKKS</sequence>
<proteinExistence type="predicted"/>
<reference evidence="2 3" key="1">
    <citation type="submission" date="2023-03" db="EMBL/GenBank/DDBJ databases">
        <title>Genome insight into feeding habits of ladybird beetles.</title>
        <authorList>
            <person name="Li H.-S."/>
            <person name="Huang Y.-H."/>
            <person name="Pang H."/>
        </authorList>
    </citation>
    <scope>NUCLEOTIDE SEQUENCE [LARGE SCALE GENOMIC DNA]</scope>
    <source>
        <strain evidence="2">SYSU_2023b</strain>
        <tissue evidence="2">Whole body</tissue>
    </source>
</reference>
<accession>A0AAW1UHM2</accession>
<feature type="compositionally biased region" description="Basic and acidic residues" evidence="1">
    <location>
        <begin position="44"/>
        <end position="60"/>
    </location>
</feature>
<dbReference type="EMBL" id="JARQZJ010000091">
    <property type="protein sequence ID" value="KAK9883136.1"/>
    <property type="molecule type" value="Genomic_DNA"/>
</dbReference>
<comment type="caution">
    <text evidence="2">The sequence shown here is derived from an EMBL/GenBank/DDBJ whole genome shotgun (WGS) entry which is preliminary data.</text>
</comment>
<name>A0AAW1UHM2_9CUCU</name>
<evidence type="ECO:0000313" key="2">
    <source>
        <dbReference type="EMBL" id="KAK9883136.1"/>
    </source>
</evidence>